<dbReference type="Gene3D" id="3.40.50.150">
    <property type="entry name" value="Vaccinia Virus protein VP39"/>
    <property type="match status" value="1"/>
</dbReference>
<protein>
    <submittedName>
        <fullName evidence="2">Methyltransferase domain-containing protein</fullName>
    </submittedName>
</protein>
<keyword evidence="3" id="KW-1185">Reference proteome</keyword>
<dbReference type="Proteomes" id="UP001277761">
    <property type="component" value="Unassembled WGS sequence"/>
</dbReference>
<evidence type="ECO:0000313" key="3">
    <source>
        <dbReference type="Proteomes" id="UP001277761"/>
    </source>
</evidence>
<dbReference type="Pfam" id="PF08241">
    <property type="entry name" value="Methyltransf_11"/>
    <property type="match status" value="1"/>
</dbReference>
<organism evidence="2 3">
    <name type="scientific">Patulibacter brassicae</name>
    <dbReference type="NCBI Taxonomy" id="1705717"/>
    <lineage>
        <taxon>Bacteria</taxon>
        <taxon>Bacillati</taxon>
        <taxon>Actinomycetota</taxon>
        <taxon>Thermoleophilia</taxon>
        <taxon>Solirubrobacterales</taxon>
        <taxon>Patulibacteraceae</taxon>
        <taxon>Patulibacter</taxon>
    </lineage>
</organism>
<gene>
    <name evidence="2" type="ORF">SK069_00285</name>
</gene>
<dbReference type="SUPFAM" id="SSF53335">
    <property type="entry name" value="S-adenosyl-L-methionine-dependent methyltransferases"/>
    <property type="match status" value="1"/>
</dbReference>
<dbReference type="GO" id="GO:0032259">
    <property type="term" value="P:methylation"/>
    <property type="evidence" value="ECO:0007669"/>
    <property type="project" value="UniProtKB-KW"/>
</dbReference>
<dbReference type="InterPro" id="IPR013216">
    <property type="entry name" value="Methyltransf_11"/>
</dbReference>
<name>A0ABU4VF33_9ACTN</name>
<sequence length="241" mass="26461">MRPEALQRLAELPAAARVLDVGGWAAPVARADAVIDLLPYETRGLYGPARPEEERFDAGSWAQADICGPDPWPFDDGAFDVVLCSHTLEDVRDPVFVARELSRVARSGYVEVPAPVEELTHGVQGDWVGWSHHRWISEREETPDGPGLVLTHKPHLLSEPGRHLPTGALDGVPAPQRVLAWWWEGALPVREQVHVAAETFDAWLDGVLRDAAAVAGVPVPQRRPPGDPGRVRRIARRLAGR</sequence>
<keyword evidence="2" id="KW-0808">Transferase</keyword>
<evidence type="ECO:0000313" key="2">
    <source>
        <dbReference type="EMBL" id="MDX8150015.1"/>
    </source>
</evidence>
<feature type="domain" description="Methyltransferase type 11" evidence="1">
    <location>
        <begin position="61"/>
        <end position="108"/>
    </location>
</feature>
<reference evidence="2 3" key="1">
    <citation type="submission" date="2023-11" db="EMBL/GenBank/DDBJ databases">
        <authorList>
            <person name="Xu M."/>
            <person name="Jiang T."/>
        </authorList>
    </citation>
    <scope>NUCLEOTIDE SEQUENCE [LARGE SCALE GENOMIC DNA]</scope>
    <source>
        <strain evidence="2 3">SD</strain>
    </source>
</reference>
<proteinExistence type="predicted"/>
<comment type="caution">
    <text evidence="2">The sequence shown here is derived from an EMBL/GenBank/DDBJ whole genome shotgun (WGS) entry which is preliminary data.</text>
</comment>
<evidence type="ECO:0000259" key="1">
    <source>
        <dbReference type="Pfam" id="PF08241"/>
    </source>
</evidence>
<dbReference type="EMBL" id="JAXAVX010000001">
    <property type="protein sequence ID" value="MDX8150015.1"/>
    <property type="molecule type" value="Genomic_DNA"/>
</dbReference>
<keyword evidence="2" id="KW-0489">Methyltransferase</keyword>
<dbReference type="GO" id="GO:0008168">
    <property type="term" value="F:methyltransferase activity"/>
    <property type="evidence" value="ECO:0007669"/>
    <property type="project" value="UniProtKB-KW"/>
</dbReference>
<dbReference type="InterPro" id="IPR029063">
    <property type="entry name" value="SAM-dependent_MTases_sf"/>
</dbReference>
<dbReference type="RefSeq" id="WP_319952168.1">
    <property type="nucleotide sequence ID" value="NZ_JAXAVX010000001.1"/>
</dbReference>
<accession>A0ABU4VF33</accession>